<dbReference type="SMART" id="SM00185">
    <property type="entry name" value="ARM"/>
    <property type="match status" value="9"/>
</dbReference>
<keyword evidence="6" id="KW-0496">Mitochondrion</keyword>
<dbReference type="OrthoDB" id="7537227at2759"/>
<proteinExistence type="predicted"/>
<reference evidence="7 8" key="1">
    <citation type="journal article" date="2014" name="Genome Biol. Evol.">
        <title>The secreted proteins of Achlya hypogyna and Thraustotheca clavata identify the ancestral oomycete secretome and reveal gene acquisitions by horizontal gene transfer.</title>
        <authorList>
            <person name="Misner I."/>
            <person name="Blouin N."/>
            <person name="Leonard G."/>
            <person name="Richards T.A."/>
            <person name="Lane C.E."/>
        </authorList>
    </citation>
    <scope>NUCLEOTIDE SEQUENCE [LARGE SCALE GENOMIC DNA]</scope>
    <source>
        <strain evidence="7 8">ATCC 48635</strain>
    </source>
</reference>
<evidence type="ECO:0000313" key="7">
    <source>
        <dbReference type="EMBL" id="OQR85119.1"/>
    </source>
</evidence>
<comment type="caution">
    <text evidence="7">The sequence shown here is derived from an EMBL/GenBank/DDBJ whole genome shotgun (WGS) entry which is preliminary data.</text>
</comment>
<dbReference type="GO" id="GO:0005783">
    <property type="term" value="C:endoplasmic reticulum"/>
    <property type="evidence" value="ECO:0007669"/>
    <property type="project" value="UniProtKB-SubCell"/>
</dbReference>
<evidence type="ECO:0000256" key="6">
    <source>
        <dbReference type="ARBA" id="ARBA00023128"/>
    </source>
</evidence>
<dbReference type="GO" id="GO:0005739">
    <property type="term" value="C:mitochondrion"/>
    <property type="evidence" value="ECO:0007669"/>
    <property type="project" value="UniProtKB-SubCell"/>
</dbReference>
<dbReference type="PANTHER" id="PTHR10957">
    <property type="entry name" value="RAP1 GTPASE-GDP DISSOCIATION STIMULATOR 1"/>
    <property type="match status" value="1"/>
</dbReference>
<protein>
    <submittedName>
        <fullName evidence="7">Uncharacterized protein</fullName>
    </submittedName>
</protein>
<accession>A0A1V9YHD5</accession>
<gene>
    <name evidence="7" type="ORF">ACHHYP_12254</name>
</gene>
<evidence type="ECO:0000256" key="3">
    <source>
        <dbReference type="ARBA" id="ARBA00004514"/>
    </source>
</evidence>
<dbReference type="GO" id="GO:0005829">
    <property type="term" value="C:cytosol"/>
    <property type="evidence" value="ECO:0007669"/>
    <property type="project" value="UniProtKB-SubCell"/>
</dbReference>
<dbReference type="InterPro" id="IPR000225">
    <property type="entry name" value="Armadillo"/>
</dbReference>
<dbReference type="GO" id="GO:0005085">
    <property type="term" value="F:guanyl-nucleotide exchange factor activity"/>
    <property type="evidence" value="ECO:0007669"/>
    <property type="project" value="InterPro"/>
</dbReference>
<evidence type="ECO:0000256" key="4">
    <source>
        <dbReference type="ARBA" id="ARBA00022490"/>
    </source>
</evidence>
<evidence type="ECO:0000313" key="8">
    <source>
        <dbReference type="Proteomes" id="UP000243579"/>
    </source>
</evidence>
<dbReference type="InterPro" id="IPR016024">
    <property type="entry name" value="ARM-type_fold"/>
</dbReference>
<evidence type="ECO:0000256" key="2">
    <source>
        <dbReference type="ARBA" id="ARBA00004240"/>
    </source>
</evidence>
<dbReference type="SUPFAM" id="SSF48371">
    <property type="entry name" value="ARM repeat"/>
    <property type="match status" value="3"/>
</dbReference>
<name>A0A1V9YHD5_ACHHY</name>
<comment type="subcellular location">
    <subcellularLocation>
        <location evidence="3">Cytoplasm</location>
        <location evidence="3">Cytosol</location>
    </subcellularLocation>
    <subcellularLocation>
        <location evidence="2">Endoplasmic reticulum</location>
    </subcellularLocation>
    <subcellularLocation>
        <location evidence="1">Mitochondrion</location>
    </subcellularLocation>
</comment>
<dbReference type="EMBL" id="JNBR01001810">
    <property type="protein sequence ID" value="OQR85119.1"/>
    <property type="molecule type" value="Genomic_DNA"/>
</dbReference>
<organism evidence="7 8">
    <name type="scientific">Achlya hypogyna</name>
    <name type="common">Oomycete</name>
    <name type="synonym">Protoachlya hypogyna</name>
    <dbReference type="NCBI Taxonomy" id="1202772"/>
    <lineage>
        <taxon>Eukaryota</taxon>
        <taxon>Sar</taxon>
        <taxon>Stramenopiles</taxon>
        <taxon>Oomycota</taxon>
        <taxon>Saprolegniomycetes</taxon>
        <taxon>Saprolegniales</taxon>
        <taxon>Achlyaceae</taxon>
        <taxon>Achlya</taxon>
    </lineage>
</organism>
<sequence>MQVVLPSPLSPVVEAPATVDALDSTSTSVSVPPDRRATRRSALLDVGNNDEDAMVVLTRTAGQIFQKQYRGDVFGTRTDSIDGLVYLSRIRINDQPRKSLVHVKSPVARVASIHAHDESHVHLNDAAFKAKKRQCAKTFEKMVYARLGVARDENPGIKSLLDNGIIPAIIALTDVPDIQTQLHCARAFYGLAQVPSTRRLMVLNGIIGTVAQLIRHGGIHIVVLTICTPIDFKNTSLQLRLKQDYAAILCHLTEEVFLEEKMLHEGVDRVLAKIYRGNSVETKRIVGLAYFNLSHNTNQLKHCIDGFMQTIATICKSINLVHHTTPSTLHLVKALYNLTQNQAFHNILMAESAHRYLALPLMHYQKLHFNKREPHPVEVEAIEIGLLGLFSISLIKSGRQHIVSDNLVQYIVSTLALVNSRAPDTVASILYQLSTDDACKDAIVHEIKAVVASVPNCSQYGYFALSWVFRNLCATKTIYPALIEGGVLPVFMEMSRHDHDEVKLNGISCVVCFLQTDLHLESAVDCLEFILKDLIGLLTAPVTAIVVFATTALFNLSCNDALQPLLCDPSARLVPTLQQLVVTHRTKTQADKSVVAALLPLLYRLSCNGDNRLHMVQADFFGFVAGAIPSTSAGVRQAALDTMLNFSVEEDHFPQGTEEVRVLLKTLYALKTHNDAPALRSCVSLLSHLTTTAANRDLLLKTGCVVCLERMCNSADDFIMANCAHILYSLTETAEAVDRILREGAIPVLIQLSRASSDHVKHLCILTFSRMSSFAGINVETKLVDQGAIAAAMIMALVASKNDTIKTICVQLLSNCLCIQSKHCTKAMVDHGVFWALSSLATLPFPDTKRVCATCFCNISIAYPLKMVEAGVPRALVHLLEAGDTNTVVVTLQAIANIVQNDKACAILVNEGLVRLLRGLVENKHARVWHAAAIALLQMTRADDKCRVDNVRNGVIPWMQTVLDEPSLALQCLVTLCNISAYEPARKLMVAPDVMAILRAVAGQPDPARKSLCVQIVYNASCEAGLIADLVRGHAHLFLASCLGAATPQIQTLCAGAVHNLTCVDADEILAVLVTSGATALLQTLYNLDALPAPDRVSCVLAICNLALGKVNTARVVTDNGGVVLVDFVQAFHKAPMALPPGIATVVVMSLVAAAMRKIVTPPGNQKAMLEMGVVAALVDLMRHGREESIHINCLESLAAVTRNKGHVERCLRDGLLPAILELADRAGPTLGGLCFTILSNICAVDFDAYPTHSNVIAYLTTLSEYESTGPPPHERYDIRGPAHEAPLPPPPLHTSYVAAITSVALVNEPFSVPWHKWHEPTRPELPASIPTAVTPVNIAVFTKNLPDSFKLPHTEVLPKEPLLRDITEPADASKVVVGIKGLVKLQLQAHKLRQLGRRHQSQRTKQVLNFEAAVDLKATEAKAIPERRGSVVYSNASLAPLPTQRLRRASSAHTLSKGL</sequence>
<keyword evidence="5" id="KW-0256">Endoplasmic reticulum</keyword>
<dbReference type="InterPro" id="IPR040144">
    <property type="entry name" value="RAP1GDS1"/>
</dbReference>
<dbReference type="InterPro" id="IPR011989">
    <property type="entry name" value="ARM-like"/>
</dbReference>
<dbReference type="Gene3D" id="1.25.10.10">
    <property type="entry name" value="Leucine-rich Repeat Variant"/>
    <property type="match status" value="5"/>
</dbReference>
<evidence type="ECO:0000256" key="1">
    <source>
        <dbReference type="ARBA" id="ARBA00004173"/>
    </source>
</evidence>
<dbReference type="Proteomes" id="UP000243579">
    <property type="component" value="Unassembled WGS sequence"/>
</dbReference>
<evidence type="ECO:0000256" key="5">
    <source>
        <dbReference type="ARBA" id="ARBA00022824"/>
    </source>
</evidence>
<keyword evidence="4" id="KW-0963">Cytoplasm</keyword>
<keyword evidence="8" id="KW-1185">Reference proteome</keyword>